<keyword evidence="2" id="KW-1185">Reference proteome</keyword>
<dbReference type="OrthoDB" id="9980573at2"/>
<gene>
    <name evidence="1" type="ORF">HMF3257_28230</name>
</gene>
<accession>A0A327NR21</accession>
<reference evidence="1 2" key="1">
    <citation type="submission" date="2018-06" db="EMBL/GenBank/DDBJ databases">
        <title>Spirosoma sp. HMF3257 Genome sequencing and assembly.</title>
        <authorList>
            <person name="Kang H."/>
            <person name="Cha I."/>
            <person name="Kim H."/>
            <person name="Kang J."/>
            <person name="Joh K."/>
        </authorList>
    </citation>
    <scope>NUCLEOTIDE SEQUENCE [LARGE SCALE GENOMIC DNA]</scope>
    <source>
        <strain evidence="1 2">HMF3257</strain>
    </source>
</reference>
<dbReference type="AlphaFoldDB" id="A0A327NR21"/>
<proteinExistence type="predicted"/>
<comment type="caution">
    <text evidence="1">The sequence shown here is derived from an EMBL/GenBank/DDBJ whole genome shotgun (WGS) entry which is preliminary data.</text>
</comment>
<organism evidence="1 2">
    <name type="scientific">Spirosoma telluris</name>
    <dbReference type="NCBI Taxonomy" id="2183553"/>
    <lineage>
        <taxon>Bacteria</taxon>
        <taxon>Pseudomonadati</taxon>
        <taxon>Bacteroidota</taxon>
        <taxon>Cytophagia</taxon>
        <taxon>Cytophagales</taxon>
        <taxon>Cytophagaceae</taxon>
        <taxon>Spirosoma</taxon>
    </lineage>
</organism>
<sequence length="113" mass="13333">MVITRKQNAQFVEYGYEQFTKKLKPLVQQQYPEKVAGRSDEDVMKQLRYCVQKARKYGFSYEHDVAKFVFFCFELGDNFDENPDNRAVVLFLKDNTMSAKIRLTNAAQIIYNL</sequence>
<dbReference type="Proteomes" id="UP000249016">
    <property type="component" value="Unassembled WGS sequence"/>
</dbReference>
<evidence type="ECO:0000313" key="2">
    <source>
        <dbReference type="Proteomes" id="UP000249016"/>
    </source>
</evidence>
<dbReference type="RefSeq" id="WP_111347291.1">
    <property type="nucleotide sequence ID" value="NZ_QLII01000001.1"/>
</dbReference>
<name>A0A327NR21_9BACT</name>
<dbReference type="EMBL" id="QLII01000001">
    <property type="protein sequence ID" value="RAI77103.1"/>
    <property type="molecule type" value="Genomic_DNA"/>
</dbReference>
<evidence type="ECO:0000313" key="1">
    <source>
        <dbReference type="EMBL" id="RAI77103.1"/>
    </source>
</evidence>
<protein>
    <submittedName>
        <fullName evidence="1">Uncharacterized protein</fullName>
    </submittedName>
</protein>